<reference evidence="2 3" key="1">
    <citation type="journal article" date="2013" name="BMC Genomics">
        <title>Genomics-driven discovery of the pneumocandin biosynthetic gene cluster in the fungus Glarea lozoyensis.</title>
        <authorList>
            <person name="Chen L."/>
            <person name="Yue Q."/>
            <person name="Zhang X."/>
            <person name="Xiang M."/>
            <person name="Wang C."/>
            <person name="Li S."/>
            <person name="Che Y."/>
            <person name="Ortiz-Lopez F.J."/>
            <person name="Bills G.F."/>
            <person name="Liu X."/>
            <person name="An Z."/>
        </authorList>
    </citation>
    <scope>NUCLEOTIDE SEQUENCE [LARGE SCALE GENOMIC DNA]</scope>
    <source>
        <strain evidence="3">ATCC 20868 / MF5171</strain>
    </source>
</reference>
<feature type="compositionally biased region" description="Basic and acidic residues" evidence="1">
    <location>
        <begin position="142"/>
        <end position="158"/>
    </location>
</feature>
<feature type="compositionally biased region" description="Polar residues" evidence="1">
    <location>
        <begin position="42"/>
        <end position="58"/>
    </location>
</feature>
<dbReference type="Proteomes" id="UP000016922">
    <property type="component" value="Unassembled WGS sequence"/>
</dbReference>
<evidence type="ECO:0000256" key="1">
    <source>
        <dbReference type="SAM" id="MobiDB-lite"/>
    </source>
</evidence>
<organism evidence="2 3">
    <name type="scientific">Glarea lozoyensis (strain ATCC 20868 / MF5171)</name>
    <dbReference type="NCBI Taxonomy" id="1116229"/>
    <lineage>
        <taxon>Eukaryota</taxon>
        <taxon>Fungi</taxon>
        <taxon>Dikarya</taxon>
        <taxon>Ascomycota</taxon>
        <taxon>Pezizomycotina</taxon>
        <taxon>Leotiomycetes</taxon>
        <taxon>Helotiales</taxon>
        <taxon>Helotiaceae</taxon>
        <taxon>Glarea</taxon>
    </lineage>
</organism>
<sequence>MTGRKKQERPDKSCGRGRPPNAPAQQPYSDNRDEQAEGGIAGSQTNKNKANSFPQDSARQYMYEQFQPDPSLVSGRSDPHLVMGSSSGSVLEQRYGSSSRSEILHRKESSIRPRARRPRESDSNSPQDQPAQRVRYSGSGRLDSREATQNQTRERIETQEVGYAEESGTRSQSDRPSSFPSSLNHSSSRKVPSAFSPPPEPATLKDHADHLKNPQGTQNADQRDRSTGGSMAMASGSQRVGHDNMATYGGDSFVTHEQDDGWVTHSSYGPYSRRQMGPPFAEGPLVDGFSSRSNVNAPVLPKFGRKPVLLSDTLEPRSEIVAPTRPSQYPPQELPPKSHTDKLGDFQLDASNKRTYYLANHTLTIPKKGDPELSYSSYRYPKSWGLAKEAMIPIYCSEKQTTRSVQQTVVDEKTGKVLNFLPEAIEYRKEKRKEIRAEKRKETRTEHEEDLTRAELDETLVESNKLARGIVNKELHDATLRTGLFDDKGAVEDPWKDKGYDKGLHD</sequence>
<proteinExistence type="predicted"/>
<gene>
    <name evidence="2" type="ORF">GLAREA_09291</name>
</gene>
<feature type="region of interest" description="Disordered" evidence="1">
    <location>
        <begin position="1"/>
        <end position="266"/>
    </location>
</feature>
<feature type="region of interest" description="Disordered" evidence="1">
    <location>
        <begin position="311"/>
        <end position="339"/>
    </location>
</feature>
<feature type="compositionally biased region" description="Polar residues" evidence="1">
    <location>
        <begin position="84"/>
        <end position="101"/>
    </location>
</feature>
<dbReference type="AlphaFoldDB" id="S3EG19"/>
<feature type="compositionally biased region" description="Basic and acidic residues" evidence="1">
    <location>
        <begin position="102"/>
        <end position="111"/>
    </location>
</feature>
<evidence type="ECO:0000313" key="3">
    <source>
        <dbReference type="Proteomes" id="UP000016922"/>
    </source>
</evidence>
<feature type="compositionally biased region" description="Basic and acidic residues" evidence="1">
    <location>
        <begin position="203"/>
        <end position="212"/>
    </location>
</feature>
<evidence type="ECO:0000313" key="2">
    <source>
        <dbReference type="EMBL" id="EPE37128.1"/>
    </source>
</evidence>
<protein>
    <submittedName>
        <fullName evidence="2">Uncharacterized protein</fullName>
    </submittedName>
</protein>
<dbReference type="RefSeq" id="XP_008076443.1">
    <property type="nucleotide sequence ID" value="XM_008078252.1"/>
</dbReference>
<name>S3EG19_GLAL2</name>
<dbReference type="KEGG" id="glz:GLAREA_09291"/>
<dbReference type="HOGENOM" id="CLU_538667_0_0_1"/>
<keyword evidence="3" id="KW-1185">Reference proteome</keyword>
<feature type="compositionally biased region" description="Low complexity" evidence="1">
    <location>
        <begin position="228"/>
        <end position="237"/>
    </location>
</feature>
<dbReference type="GeneID" id="19468339"/>
<dbReference type="EMBL" id="KE145352">
    <property type="protein sequence ID" value="EPE37128.1"/>
    <property type="molecule type" value="Genomic_DNA"/>
</dbReference>
<accession>S3EG19</accession>
<feature type="compositionally biased region" description="Low complexity" evidence="1">
    <location>
        <begin position="170"/>
        <end position="186"/>
    </location>
</feature>